<name>A0A0F9GML7_9ZZZZ</name>
<comment type="caution">
    <text evidence="1">The sequence shown here is derived from an EMBL/GenBank/DDBJ whole genome shotgun (WGS) entry which is preliminary data.</text>
</comment>
<evidence type="ECO:0000313" key="1">
    <source>
        <dbReference type="EMBL" id="KKM00130.1"/>
    </source>
</evidence>
<sequence>MKYSKVWEPVTDDKCAGCARLKIHGGWLVIAWVNTRSRRAERLPESLVFVPDPAHAWELEG</sequence>
<organism evidence="1">
    <name type="scientific">marine sediment metagenome</name>
    <dbReference type="NCBI Taxonomy" id="412755"/>
    <lineage>
        <taxon>unclassified sequences</taxon>
        <taxon>metagenomes</taxon>
        <taxon>ecological metagenomes</taxon>
    </lineage>
</organism>
<dbReference type="EMBL" id="LAZR01017507">
    <property type="protein sequence ID" value="KKM00130.1"/>
    <property type="molecule type" value="Genomic_DNA"/>
</dbReference>
<accession>A0A0F9GML7</accession>
<proteinExistence type="predicted"/>
<protein>
    <submittedName>
        <fullName evidence="1">Uncharacterized protein</fullName>
    </submittedName>
</protein>
<gene>
    <name evidence="1" type="ORF">LCGC14_1807560</name>
</gene>
<reference evidence="1" key="1">
    <citation type="journal article" date="2015" name="Nature">
        <title>Complex archaea that bridge the gap between prokaryotes and eukaryotes.</title>
        <authorList>
            <person name="Spang A."/>
            <person name="Saw J.H."/>
            <person name="Jorgensen S.L."/>
            <person name="Zaremba-Niedzwiedzka K."/>
            <person name="Martijn J."/>
            <person name="Lind A.E."/>
            <person name="van Eijk R."/>
            <person name="Schleper C."/>
            <person name="Guy L."/>
            <person name="Ettema T.J."/>
        </authorList>
    </citation>
    <scope>NUCLEOTIDE SEQUENCE</scope>
</reference>
<dbReference type="AlphaFoldDB" id="A0A0F9GML7"/>